<protein>
    <submittedName>
        <fullName evidence="2">Uncharacterized protein</fullName>
    </submittedName>
</protein>
<evidence type="ECO:0000313" key="2">
    <source>
        <dbReference type="EMBL" id="HGY95577.1"/>
    </source>
</evidence>
<sequence>MVDPGFDIDPELEQQLREALRSRPAPQGFAERLMQRLSQTPSASPAPARKRLLSFPLAARLATAATVVLAVLVGGLIYQHQRQVAGQRARQQVLLALRITNLTLEQVGQKLNQDGKDAQP</sequence>
<feature type="transmembrane region" description="Helical" evidence="1">
    <location>
        <begin position="57"/>
        <end position="78"/>
    </location>
</feature>
<dbReference type="AlphaFoldDB" id="A0A7V4XV56"/>
<dbReference type="EMBL" id="DTKL01000080">
    <property type="protein sequence ID" value="HGY95577.1"/>
    <property type="molecule type" value="Genomic_DNA"/>
</dbReference>
<accession>A0A7V4XV56</accession>
<keyword evidence="1" id="KW-1133">Transmembrane helix</keyword>
<gene>
    <name evidence="2" type="ORF">ENW50_12970</name>
</gene>
<organism evidence="2">
    <name type="scientific">Acidobacterium capsulatum</name>
    <dbReference type="NCBI Taxonomy" id="33075"/>
    <lineage>
        <taxon>Bacteria</taxon>
        <taxon>Pseudomonadati</taxon>
        <taxon>Acidobacteriota</taxon>
        <taxon>Terriglobia</taxon>
        <taxon>Terriglobales</taxon>
        <taxon>Acidobacteriaceae</taxon>
        <taxon>Acidobacterium</taxon>
    </lineage>
</organism>
<keyword evidence="1" id="KW-0812">Transmembrane</keyword>
<keyword evidence="1" id="KW-0472">Membrane</keyword>
<proteinExistence type="predicted"/>
<comment type="caution">
    <text evidence="2">The sequence shown here is derived from an EMBL/GenBank/DDBJ whole genome shotgun (WGS) entry which is preliminary data.</text>
</comment>
<evidence type="ECO:0000256" key="1">
    <source>
        <dbReference type="SAM" id="Phobius"/>
    </source>
</evidence>
<name>A0A7V4XV56_9BACT</name>
<reference evidence="2" key="1">
    <citation type="journal article" date="2020" name="mSystems">
        <title>Genome- and Community-Level Interaction Insights into Carbon Utilization and Element Cycling Functions of Hydrothermarchaeota in Hydrothermal Sediment.</title>
        <authorList>
            <person name="Zhou Z."/>
            <person name="Liu Y."/>
            <person name="Xu W."/>
            <person name="Pan J."/>
            <person name="Luo Z.H."/>
            <person name="Li M."/>
        </authorList>
    </citation>
    <scope>NUCLEOTIDE SEQUENCE [LARGE SCALE GENOMIC DNA]</scope>
    <source>
        <strain evidence="2">SpSt-855</strain>
    </source>
</reference>